<protein>
    <submittedName>
        <fullName evidence="1">Winged helix DNA-binding domain-containing protein</fullName>
    </submittedName>
</protein>
<dbReference type="PANTHER" id="PTHR38479:SF2">
    <property type="entry name" value="WINGED HELIX DNA-BINDING DOMAIN-CONTAINING PROTEIN"/>
    <property type="match status" value="1"/>
</dbReference>
<evidence type="ECO:0000313" key="1">
    <source>
        <dbReference type="EMBL" id="MDX6190343.1"/>
    </source>
</evidence>
<dbReference type="GO" id="GO:0003677">
    <property type="term" value="F:DNA binding"/>
    <property type="evidence" value="ECO:0007669"/>
    <property type="project" value="UniProtKB-KW"/>
</dbReference>
<dbReference type="Pfam" id="PF06224">
    <property type="entry name" value="AlkZ-like"/>
    <property type="match status" value="1"/>
</dbReference>
<dbReference type="EMBL" id="JAWXVI010000007">
    <property type="protein sequence ID" value="MDX6190343.1"/>
    <property type="molecule type" value="Genomic_DNA"/>
</dbReference>
<sequence length="357" mass="40993">MTHPEIALLRMASQKILKTTFHEPQEIVHHLGAMQAQDYTMAKWAIGSRCDASEKMIEEAINSGQIIRTHILRPTWHFVSATDIHWMLDISGPQVKKIILSAAKKYDLDEKKLKKINNSIEKILSNHKSLTREEIIRELGFKKETDQNFSSTLIMGYAELDGVVCNGNMKGRQITYSLLEEKVPKTKTKLTKEEGLARLAKRYFESHGPATLPDFIWWSGFPATVAKLAVLSVESELDTIEVDGTKYWFKKGLSKETSIPKKIHFLPSFDEILISYKTREITIAKEHQPNAFTNNGIFWPIIIENEKVIGTWKRTAKKEHTKIETSFFETINPDKKNLVFEAIKPFENYLESKISIE</sequence>
<dbReference type="PANTHER" id="PTHR38479">
    <property type="entry name" value="LMO0824 PROTEIN"/>
    <property type="match status" value="1"/>
</dbReference>
<reference evidence="1 2" key="1">
    <citation type="submission" date="2023-11" db="EMBL/GenBank/DDBJ databases">
        <title>Unpublished Manusciprt.</title>
        <authorList>
            <person name="Saticioglu I.B."/>
            <person name="Ay H."/>
            <person name="Ajmi N."/>
            <person name="Altun S."/>
            <person name="Duman M."/>
        </authorList>
    </citation>
    <scope>NUCLEOTIDE SEQUENCE [LARGE SCALE GENOMIC DNA]</scope>
    <source>
        <strain evidence="1 2">Fl-318</strain>
    </source>
</reference>
<accession>A0ABU4RCM1</accession>
<proteinExistence type="predicted"/>
<dbReference type="RefSeq" id="WP_230003928.1">
    <property type="nucleotide sequence ID" value="NZ_CP087134.1"/>
</dbReference>
<evidence type="ECO:0000313" key="2">
    <source>
        <dbReference type="Proteomes" id="UP001273350"/>
    </source>
</evidence>
<dbReference type="InterPro" id="IPR009351">
    <property type="entry name" value="AlkZ-like"/>
</dbReference>
<dbReference type="Proteomes" id="UP001273350">
    <property type="component" value="Unassembled WGS sequence"/>
</dbReference>
<keyword evidence="1" id="KW-0238">DNA-binding</keyword>
<organism evidence="1 2">
    <name type="scientific">Flavobacterium cupriresistens</name>
    <dbReference type="NCBI Taxonomy" id="2893885"/>
    <lineage>
        <taxon>Bacteria</taxon>
        <taxon>Pseudomonadati</taxon>
        <taxon>Bacteroidota</taxon>
        <taxon>Flavobacteriia</taxon>
        <taxon>Flavobacteriales</taxon>
        <taxon>Flavobacteriaceae</taxon>
        <taxon>Flavobacterium</taxon>
    </lineage>
</organism>
<comment type="caution">
    <text evidence="1">The sequence shown here is derived from an EMBL/GenBank/DDBJ whole genome shotgun (WGS) entry which is preliminary data.</text>
</comment>
<keyword evidence="2" id="KW-1185">Reference proteome</keyword>
<gene>
    <name evidence="1" type="ORF">SGQ83_13360</name>
</gene>
<name>A0ABU4RCM1_9FLAO</name>